<evidence type="ECO:0000256" key="4">
    <source>
        <dbReference type="ARBA" id="ARBA00022448"/>
    </source>
</evidence>
<keyword evidence="11 16" id="KW-1133">Transmembrane helix</keyword>
<dbReference type="GO" id="GO:0005507">
    <property type="term" value="F:copper ion binding"/>
    <property type="evidence" value="ECO:0007669"/>
    <property type="project" value="InterPro"/>
</dbReference>
<dbReference type="SUPFAM" id="SSF81464">
    <property type="entry name" value="Cytochrome c oxidase subunit II-like, transmembrane region"/>
    <property type="match status" value="1"/>
</dbReference>
<comment type="catalytic activity">
    <reaction evidence="14">
        <text>4 Fe(II)-[cytochrome c] + O2 + 8 H(+)(in) = 4 Fe(III)-[cytochrome c] + 2 H2O + 4 H(+)(out)</text>
        <dbReference type="Rhea" id="RHEA:11436"/>
        <dbReference type="Rhea" id="RHEA-COMP:10350"/>
        <dbReference type="Rhea" id="RHEA-COMP:14399"/>
        <dbReference type="ChEBI" id="CHEBI:15377"/>
        <dbReference type="ChEBI" id="CHEBI:15378"/>
        <dbReference type="ChEBI" id="CHEBI:15379"/>
        <dbReference type="ChEBI" id="CHEBI:29033"/>
        <dbReference type="ChEBI" id="CHEBI:29034"/>
        <dbReference type="EC" id="7.1.1.9"/>
    </reaction>
    <physiologicalReaction direction="left-to-right" evidence="14">
        <dbReference type="Rhea" id="RHEA:11437"/>
    </physiologicalReaction>
</comment>
<comment type="cofactor">
    <cofactor evidence="15">
        <name>Cu cation</name>
        <dbReference type="ChEBI" id="CHEBI:23378"/>
    </cofactor>
    <text evidence="15">Binds a copper A center.</text>
</comment>
<reference evidence="19" key="2">
    <citation type="submission" date="2005-06" db="EMBL/GenBank/DDBJ databases">
        <title>Sequence Analysis and Gene Organization of the Novel Mitochondrial Genome for the Bivalve, Placopecten magellanicus: An Exploration into the Mechanisms Resulting in an Uncharacteristically Large Mitochondrial Genome.</title>
        <authorList>
            <person name="Smith D.R."/>
            <person name="Snyder M."/>
        </authorList>
    </citation>
    <scope>NUCLEOTIDE SEQUENCE</scope>
</reference>
<dbReference type="Gene3D" id="1.10.287.90">
    <property type="match status" value="1"/>
</dbReference>
<dbReference type="InterPro" id="IPR011759">
    <property type="entry name" value="Cyt_c_oxidase_su2_TM_dom"/>
</dbReference>
<keyword evidence="12 15" id="KW-0186">Copper</keyword>
<comment type="subcellular location">
    <subcellularLocation>
        <location evidence="1">Membrane</location>
        <topology evidence="1">Multi-pass membrane protein</topology>
    </subcellularLocation>
    <subcellularLocation>
        <location evidence="15">Mitochondrion inner membrane</location>
        <topology evidence="15">Multi-pass membrane protein</topology>
    </subcellularLocation>
</comment>
<dbReference type="GO" id="GO:0004129">
    <property type="term" value="F:cytochrome-c oxidase activity"/>
    <property type="evidence" value="ECO:0007669"/>
    <property type="project" value="UniProtKB-EC"/>
</dbReference>
<evidence type="ECO:0000256" key="1">
    <source>
        <dbReference type="ARBA" id="ARBA00004141"/>
    </source>
</evidence>
<keyword evidence="4 15" id="KW-0813">Transport</keyword>
<dbReference type="PROSITE" id="PS50857">
    <property type="entry name" value="COX2_CUA"/>
    <property type="match status" value="1"/>
</dbReference>
<dbReference type="PRINTS" id="PR01166">
    <property type="entry name" value="CYCOXIDASEII"/>
</dbReference>
<dbReference type="PANTHER" id="PTHR22888">
    <property type="entry name" value="CYTOCHROME C OXIDASE, SUBUNIT II"/>
    <property type="match status" value="1"/>
</dbReference>
<protein>
    <recommendedName>
        <fullName evidence="3 15">Cytochrome c oxidase subunit 2</fullName>
    </recommendedName>
</protein>
<gene>
    <name evidence="19" type="primary">COXII</name>
</gene>
<keyword evidence="13 15" id="KW-0472">Membrane</keyword>
<organism evidence="19">
    <name type="scientific">Placopecten magellanicus</name>
    <name type="common">Sea scallop</name>
    <dbReference type="NCBI Taxonomy" id="6577"/>
    <lineage>
        <taxon>Eukaryota</taxon>
        <taxon>Metazoa</taxon>
        <taxon>Spiralia</taxon>
        <taxon>Lophotrochozoa</taxon>
        <taxon>Mollusca</taxon>
        <taxon>Bivalvia</taxon>
        <taxon>Autobranchia</taxon>
        <taxon>Pteriomorphia</taxon>
        <taxon>Pectinida</taxon>
        <taxon>Pectinoidea</taxon>
        <taxon>Pectinidae</taxon>
        <taxon>Placopecten</taxon>
    </lineage>
</organism>
<dbReference type="PROSITE" id="PS00078">
    <property type="entry name" value="COX2"/>
    <property type="match status" value="1"/>
</dbReference>
<dbReference type="InterPro" id="IPR036257">
    <property type="entry name" value="Cyt_c_oxidase_su2_TM_sf"/>
</dbReference>
<proteinExistence type="inferred from homology"/>
<dbReference type="Gene3D" id="2.60.40.420">
    <property type="entry name" value="Cupredoxins - blue copper proteins"/>
    <property type="match status" value="1"/>
</dbReference>
<dbReference type="SUPFAM" id="SSF49503">
    <property type="entry name" value="Cupredoxins"/>
    <property type="match status" value="1"/>
</dbReference>
<geneLocation type="mitochondrion" evidence="19"/>
<feature type="domain" description="Cytochrome oxidase subunit II copper A binding" evidence="17">
    <location>
        <begin position="93"/>
        <end position="228"/>
    </location>
</feature>
<evidence type="ECO:0000259" key="17">
    <source>
        <dbReference type="PROSITE" id="PS50857"/>
    </source>
</evidence>
<reference evidence="19" key="1">
    <citation type="journal article" date="1990" name="Mol. Biol. Evol.">
        <title>Molecular characterization of a repeat element causing large-scale size variation in the mitochondrial DNA of the sea scallop Placopecten magellanicus.</title>
        <authorList>
            <person name="La Roche J."/>
            <person name="Snyder M."/>
            <person name="Cook D.I."/>
            <person name="Fuller K."/>
            <person name="Zouros E."/>
        </authorList>
    </citation>
    <scope>NUCLEOTIDE SEQUENCE</scope>
</reference>
<evidence type="ECO:0000256" key="16">
    <source>
        <dbReference type="SAM" id="Phobius"/>
    </source>
</evidence>
<evidence type="ECO:0000256" key="12">
    <source>
        <dbReference type="ARBA" id="ARBA00023008"/>
    </source>
</evidence>
<dbReference type="InterPro" id="IPR045187">
    <property type="entry name" value="CcO_II"/>
</dbReference>
<evidence type="ECO:0000313" key="19">
    <source>
        <dbReference type="EMBL" id="AAZ06457.1"/>
    </source>
</evidence>
<dbReference type="AlphaFoldDB" id="Q4FE08"/>
<dbReference type="InterPro" id="IPR001505">
    <property type="entry name" value="Copper_CuA"/>
</dbReference>
<evidence type="ECO:0000256" key="6">
    <source>
        <dbReference type="ARBA" id="ARBA00022692"/>
    </source>
</evidence>
<keyword evidence="5 15" id="KW-0679">Respiratory chain</keyword>
<feature type="transmembrane region" description="Helical" evidence="16">
    <location>
        <begin position="20"/>
        <end position="42"/>
    </location>
</feature>
<dbReference type="Pfam" id="PF02790">
    <property type="entry name" value="COX2_TM"/>
    <property type="match status" value="1"/>
</dbReference>
<dbReference type="PANTHER" id="PTHR22888:SF9">
    <property type="entry name" value="CYTOCHROME C OXIDASE SUBUNIT 2"/>
    <property type="match status" value="1"/>
</dbReference>
<evidence type="ECO:0000256" key="10">
    <source>
        <dbReference type="ARBA" id="ARBA00022982"/>
    </source>
</evidence>
<keyword evidence="10 15" id="KW-0249">Electron transport</keyword>
<feature type="domain" description="Cytochrome oxidase subunit II transmembrane region profile" evidence="18">
    <location>
        <begin position="1"/>
        <end position="91"/>
    </location>
</feature>
<evidence type="ECO:0000256" key="9">
    <source>
        <dbReference type="ARBA" id="ARBA00022967"/>
    </source>
</evidence>
<dbReference type="InterPro" id="IPR008972">
    <property type="entry name" value="Cupredoxin"/>
</dbReference>
<comment type="function">
    <text evidence="15">Component of the cytochrome c oxidase, the last enzyme in the mitochondrial electron transport chain which drives oxidative phosphorylation. The respiratory chain contains 3 multisubunit complexes succinate dehydrogenase (complex II, CII), ubiquinol-cytochrome c oxidoreductase (cytochrome b-c1 complex, complex III, CIII) and cytochrome c oxidase (complex IV, CIV), that cooperate to transfer electrons derived from NADH and succinate to molecular oxygen, creating an electrochemical gradient over the inner membrane that drives transmembrane transport and the ATP synthase. Cytochrome c oxidase is the component of the respiratory chain that catalyzes the reduction of oxygen to water. Electrons originating from reduced cytochrome c in the intermembrane space (IMS) are transferred via the dinuclear copper A center (CU(A)) of subunit 2 and heme A of subunit 1 to the active site in subunit 1, a binuclear center (BNC) formed by heme A3 and copper B (CU(B)). The BNC reduces molecular oxygen to 2 water molecules using 4 electrons from cytochrome c in the IMS and 4 protons from the mitochondrial matrix.</text>
</comment>
<keyword evidence="7 15" id="KW-0479">Metal-binding</keyword>
<dbReference type="Pfam" id="PF00116">
    <property type="entry name" value="COX2"/>
    <property type="match status" value="1"/>
</dbReference>
<comment type="similarity">
    <text evidence="2 15">Belongs to the cytochrome c oxidase subunit 2 family.</text>
</comment>
<feature type="transmembrane region" description="Helical" evidence="16">
    <location>
        <begin position="63"/>
        <end position="86"/>
    </location>
</feature>
<evidence type="ECO:0000256" key="11">
    <source>
        <dbReference type="ARBA" id="ARBA00022989"/>
    </source>
</evidence>
<dbReference type="EMBL" id="DQ088274">
    <property type="protein sequence ID" value="AAZ06457.1"/>
    <property type="molecule type" value="Genomic_DNA"/>
</dbReference>
<keyword evidence="8" id="KW-0460">Magnesium</keyword>
<keyword evidence="9" id="KW-1278">Translocase</keyword>
<keyword evidence="15" id="KW-0999">Mitochondrion inner membrane</keyword>
<name>Q4FE08_PLAMG</name>
<evidence type="ECO:0000256" key="13">
    <source>
        <dbReference type="ARBA" id="ARBA00023136"/>
    </source>
</evidence>
<accession>Q4FE08</accession>
<evidence type="ECO:0000256" key="3">
    <source>
        <dbReference type="ARBA" id="ARBA00015946"/>
    </source>
</evidence>
<evidence type="ECO:0000256" key="8">
    <source>
        <dbReference type="ARBA" id="ARBA00022842"/>
    </source>
</evidence>
<keyword evidence="6 15" id="KW-0812">Transmembrane</keyword>
<dbReference type="InterPro" id="IPR002429">
    <property type="entry name" value="CcO_II-like_C"/>
</dbReference>
<keyword evidence="15 19" id="KW-0496">Mitochondrion</keyword>
<sequence length="228" mass="25904">MMDWKATSLPEPASEQAYNLLVVYEVCLLLGFFIVVVVLWFLRLAVFNQISCSTYLEAPRLEFLWSIVPFFLLVGMCSVSVVALYVNDETNESPVADVMVVGHQWYWSYSMMGGPGFDLPLEWDSRAEGRSSSSGVDFFDLMKVDWVLSVPVKKLVRVLVTSDDVLHSWGCPRLFMKVDAIPGRLTRGLFKVMQPGVFHGMCVELCGLLHSLMPTVVESVPFLYWRNW</sequence>
<dbReference type="GO" id="GO:0042773">
    <property type="term" value="P:ATP synthesis coupled electron transport"/>
    <property type="evidence" value="ECO:0007669"/>
    <property type="project" value="TreeGrafter"/>
</dbReference>
<dbReference type="PROSITE" id="PS50999">
    <property type="entry name" value="COX2_TM"/>
    <property type="match status" value="1"/>
</dbReference>
<evidence type="ECO:0000256" key="14">
    <source>
        <dbReference type="ARBA" id="ARBA00049512"/>
    </source>
</evidence>
<evidence type="ECO:0000256" key="7">
    <source>
        <dbReference type="ARBA" id="ARBA00022723"/>
    </source>
</evidence>
<evidence type="ECO:0000256" key="2">
    <source>
        <dbReference type="ARBA" id="ARBA00007866"/>
    </source>
</evidence>
<dbReference type="GO" id="GO:0005743">
    <property type="term" value="C:mitochondrial inner membrane"/>
    <property type="evidence" value="ECO:0007669"/>
    <property type="project" value="UniProtKB-SubCell"/>
</dbReference>
<evidence type="ECO:0000256" key="15">
    <source>
        <dbReference type="RuleBase" id="RU000457"/>
    </source>
</evidence>
<evidence type="ECO:0000259" key="18">
    <source>
        <dbReference type="PROSITE" id="PS50999"/>
    </source>
</evidence>
<evidence type="ECO:0000256" key="5">
    <source>
        <dbReference type="ARBA" id="ARBA00022660"/>
    </source>
</evidence>